<dbReference type="OrthoDB" id="783096at2759"/>
<dbReference type="KEGG" id="uvi:66062680"/>
<dbReference type="GO" id="GO:0016788">
    <property type="term" value="F:hydrolase activity, acting on ester bonds"/>
    <property type="evidence" value="ECO:0007669"/>
    <property type="project" value="TreeGrafter"/>
</dbReference>
<gene>
    <name evidence="3" type="ORF">UV8b_01902</name>
</gene>
<feature type="region of interest" description="Disordered" evidence="1">
    <location>
        <begin position="249"/>
        <end position="272"/>
    </location>
</feature>
<dbReference type="Pfam" id="PF00149">
    <property type="entry name" value="Metallophos"/>
    <property type="match status" value="1"/>
</dbReference>
<evidence type="ECO:0000256" key="1">
    <source>
        <dbReference type="SAM" id="MobiDB-lite"/>
    </source>
</evidence>
<evidence type="ECO:0000313" key="3">
    <source>
        <dbReference type="EMBL" id="QUC17661.1"/>
    </source>
</evidence>
<sequence length="403" mass="43559">MRISILLTAALAGPTHQLSPSPRSDKTLPALQFRPDGTFRITVFSDLHLGEAAQKPRGRAQDFKTIQVMSSVLEWESPDFVVLNGDLVTGEAVQRKSSGRFVDLAVAPLVERNLTWGSAYGDHDHAFNLKSEKMLRREARHRGSRTRKMVGAKTSGTSNYHVPVYAAACADRLGRGCEPLLLLWFFDSRGGARYRKISEHGSVVPQPSWVDGSVVEWFSETHARLAARGNGTVPSLVFVHMPTGATAAARGAVDPRRNPGVNDEPASPQSQGWCAEDAYRPASCGYGGFDAPFLQALAGAAGIAGVFHAHDHGNTWCHRWEPRVPGTDAVGRGLNMCYGQRTGYGGYGSWARGGRQIVVTARGPVAVETHIRLEDGSVVGRVRLNSTFGQDRYGAAADGTRLS</sequence>
<dbReference type="AlphaFoldDB" id="A0A8E5MFM2"/>
<dbReference type="Gene3D" id="3.60.21.10">
    <property type="match status" value="1"/>
</dbReference>
<protein>
    <recommendedName>
        <fullName evidence="2">Calcineurin-like phosphoesterase domain-containing protein</fullName>
    </recommendedName>
</protein>
<dbReference type="Proteomes" id="UP000027002">
    <property type="component" value="Chromosome 2"/>
</dbReference>
<evidence type="ECO:0000313" key="4">
    <source>
        <dbReference type="Proteomes" id="UP000027002"/>
    </source>
</evidence>
<dbReference type="RefSeq" id="XP_042995334.1">
    <property type="nucleotide sequence ID" value="XM_043139400.1"/>
</dbReference>
<proteinExistence type="predicted"/>
<dbReference type="InterPro" id="IPR004843">
    <property type="entry name" value="Calcineurin-like_PHP"/>
</dbReference>
<dbReference type="SUPFAM" id="SSF56300">
    <property type="entry name" value="Metallo-dependent phosphatases"/>
    <property type="match status" value="1"/>
</dbReference>
<organism evidence="3 4">
    <name type="scientific">Ustilaginoidea virens</name>
    <name type="common">Rice false smut fungus</name>
    <name type="synonym">Villosiclava virens</name>
    <dbReference type="NCBI Taxonomy" id="1159556"/>
    <lineage>
        <taxon>Eukaryota</taxon>
        <taxon>Fungi</taxon>
        <taxon>Dikarya</taxon>
        <taxon>Ascomycota</taxon>
        <taxon>Pezizomycotina</taxon>
        <taxon>Sordariomycetes</taxon>
        <taxon>Hypocreomycetidae</taxon>
        <taxon>Hypocreales</taxon>
        <taxon>Clavicipitaceae</taxon>
        <taxon>Ustilaginoidea</taxon>
    </lineage>
</organism>
<dbReference type="GeneID" id="66062680"/>
<dbReference type="InterPro" id="IPR029052">
    <property type="entry name" value="Metallo-depent_PP-like"/>
</dbReference>
<dbReference type="EMBL" id="CP072754">
    <property type="protein sequence ID" value="QUC17661.1"/>
    <property type="molecule type" value="Genomic_DNA"/>
</dbReference>
<keyword evidence="4" id="KW-1185">Reference proteome</keyword>
<feature type="domain" description="Calcineurin-like phosphoesterase" evidence="2">
    <location>
        <begin position="39"/>
        <end position="250"/>
    </location>
</feature>
<name>A0A8E5MFM2_USTVR</name>
<dbReference type="PANTHER" id="PTHR32440:SF11">
    <property type="entry name" value="METALLOPHOSPHOESTERASE DOMAIN-CONTAINING PROTEIN"/>
    <property type="match status" value="1"/>
</dbReference>
<dbReference type="GO" id="GO:0005737">
    <property type="term" value="C:cytoplasm"/>
    <property type="evidence" value="ECO:0007669"/>
    <property type="project" value="TreeGrafter"/>
</dbReference>
<reference evidence="3" key="1">
    <citation type="submission" date="2020-03" db="EMBL/GenBank/DDBJ databases">
        <title>A mixture of massive structural variations and highly conserved coding sequences in Ustilaginoidea virens genome.</title>
        <authorList>
            <person name="Zhang K."/>
            <person name="Zhao Z."/>
            <person name="Zhang Z."/>
            <person name="Li Y."/>
            <person name="Hsiang T."/>
            <person name="Sun W."/>
        </authorList>
    </citation>
    <scope>NUCLEOTIDE SEQUENCE</scope>
    <source>
        <strain evidence="3">UV-8b</strain>
    </source>
</reference>
<evidence type="ECO:0000259" key="2">
    <source>
        <dbReference type="Pfam" id="PF00149"/>
    </source>
</evidence>
<dbReference type="CDD" id="cd07383">
    <property type="entry name" value="MPP_Dcr2"/>
    <property type="match status" value="1"/>
</dbReference>
<accession>A0A8E5MFM2</accession>
<dbReference type="PANTHER" id="PTHR32440">
    <property type="entry name" value="PHOSPHATASE DCR2-RELATED-RELATED"/>
    <property type="match status" value="1"/>
</dbReference>